<dbReference type="AlphaFoldDB" id="A0A4P7XJP7"/>
<gene>
    <name evidence="6" type="ORF">soil367_16310</name>
</gene>
<dbReference type="KEGG" id="hmi:soil367_16310"/>
<protein>
    <submittedName>
        <fullName evidence="6">DNA-binding response regulator</fullName>
    </submittedName>
</protein>
<organism evidence="6 7">
    <name type="scientific">Hydrocarboniclastica marina</name>
    <dbReference type="NCBI Taxonomy" id="2259620"/>
    <lineage>
        <taxon>Bacteria</taxon>
        <taxon>Pseudomonadati</taxon>
        <taxon>Pseudomonadota</taxon>
        <taxon>Gammaproteobacteria</taxon>
        <taxon>Alteromonadales</taxon>
        <taxon>Alteromonadaceae</taxon>
        <taxon>Hydrocarboniclastica</taxon>
    </lineage>
</organism>
<evidence type="ECO:0000256" key="3">
    <source>
        <dbReference type="PROSITE-ProRule" id="PRU00169"/>
    </source>
</evidence>
<sequence>MVTKVIIADDEPLARRRLQRLVEAVPGYVVVATAEDGDALLNTVAQTPPDIVLLDIRMPGSDGLTAAAALANLSEPPAIIFCTAYDEYALEAFRHSAADYLLKPVRQEALAEALARTGKVNRVQRAALAQPATDITLAVKTHRGTELIDMRQVFFCEADQKYVTLVHQGGETLTDLTLKELEAAYPDSLLRIHRNTLVGQRYIKALVRDNSGHYFVQLHTTPRRLNVSRRHAASLKTWLEQQ</sequence>
<dbReference type="SMART" id="SM00448">
    <property type="entry name" value="REC"/>
    <property type="match status" value="1"/>
</dbReference>
<proteinExistence type="predicted"/>
<dbReference type="GO" id="GO:0000976">
    <property type="term" value="F:transcription cis-regulatory region binding"/>
    <property type="evidence" value="ECO:0007669"/>
    <property type="project" value="TreeGrafter"/>
</dbReference>
<feature type="modified residue" description="4-aspartylphosphate" evidence="3">
    <location>
        <position position="55"/>
    </location>
</feature>
<keyword evidence="3" id="KW-0597">Phosphoprotein</keyword>
<dbReference type="Gene3D" id="3.40.50.2300">
    <property type="match status" value="1"/>
</dbReference>
<name>A0A4P7XJP7_9ALTE</name>
<dbReference type="GO" id="GO:0005829">
    <property type="term" value="C:cytosol"/>
    <property type="evidence" value="ECO:0007669"/>
    <property type="project" value="TreeGrafter"/>
</dbReference>
<dbReference type="GO" id="GO:0000156">
    <property type="term" value="F:phosphorelay response regulator activity"/>
    <property type="evidence" value="ECO:0007669"/>
    <property type="project" value="TreeGrafter"/>
</dbReference>
<reference evidence="6 7" key="1">
    <citation type="submission" date="2018-07" db="EMBL/GenBank/DDBJ databases">
        <title>Marsedoiliclastica nanhaica gen. nov. sp. nov., a novel marine hydrocarbonoclastic bacterium isolated from an in-situ enriched hydrocarbon-degrading consortium in deep-sea sediment.</title>
        <authorList>
            <person name="Dong C."/>
            <person name="Ma T."/>
            <person name="Liu R."/>
            <person name="Shao Z."/>
        </authorList>
    </citation>
    <scope>NUCLEOTIDE SEQUENCE [LARGE SCALE GENOMIC DNA]</scope>
    <source>
        <strain evidence="7">soil36-7</strain>
    </source>
</reference>
<dbReference type="PROSITE" id="PS50930">
    <property type="entry name" value="HTH_LYTTR"/>
    <property type="match status" value="1"/>
</dbReference>
<dbReference type="InterPro" id="IPR007492">
    <property type="entry name" value="LytTR_DNA-bd_dom"/>
</dbReference>
<evidence type="ECO:0000256" key="1">
    <source>
        <dbReference type="ARBA" id="ARBA00023012"/>
    </source>
</evidence>
<feature type="domain" description="HTH LytTR-type" evidence="5">
    <location>
        <begin position="137"/>
        <end position="241"/>
    </location>
</feature>
<dbReference type="Gene3D" id="2.40.50.1020">
    <property type="entry name" value="LytTr DNA-binding domain"/>
    <property type="match status" value="1"/>
</dbReference>
<dbReference type="InterPro" id="IPR039420">
    <property type="entry name" value="WalR-like"/>
</dbReference>
<accession>A0A4P7XJP7</accession>
<evidence type="ECO:0000259" key="4">
    <source>
        <dbReference type="PROSITE" id="PS50110"/>
    </source>
</evidence>
<feature type="domain" description="Response regulatory" evidence="4">
    <location>
        <begin position="4"/>
        <end position="118"/>
    </location>
</feature>
<dbReference type="PANTHER" id="PTHR48111:SF3">
    <property type="entry name" value="TRANSCRIPTIONAL REGULATORY PROTEIN BTSR"/>
    <property type="match status" value="1"/>
</dbReference>
<dbReference type="Proteomes" id="UP000298049">
    <property type="component" value="Chromosome"/>
</dbReference>
<keyword evidence="1" id="KW-0902">Two-component regulatory system</keyword>
<dbReference type="PANTHER" id="PTHR48111">
    <property type="entry name" value="REGULATOR OF RPOS"/>
    <property type="match status" value="1"/>
</dbReference>
<dbReference type="InterPro" id="IPR011006">
    <property type="entry name" value="CheY-like_superfamily"/>
</dbReference>
<dbReference type="GO" id="GO:0006355">
    <property type="term" value="P:regulation of DNA-templated transcription"/>
    <property type="evidence" value="ECO:0007669"/>
    <property type="project" value="TreeGrafter"/>
</dbReference>
<evidence type="ECO:0000313" key="7">
    <source>
        <dbReference type="Proteomes" id="UP000298049"/>
    </source>
</evidence>
<keyword evidence="2 6" id="KW-0238">DNA-binding</keyword>
<evidence type="ECO:0000259" key="5">
    <source>
        <dbReference type="PROSITE" id="PS50930"/>
    </source>
</evidence>
<dbReference type="SMART" id="SM00850">
    <property type="entry name" value="LytTR"/>
    <property type="match status" value="1"/>
</dbReference>
<dbReference type="Pfam" id="PF04397">
    <property type="entry name" value="LytTR"/>
    <property type="match status" value="1"/>
</dbReference>
<dbReference type="InterPro" id="IPR001789">
    <property type="entry name" value="Sig_transdc_resp-reg_receiver"/>
</dbReference>
<evidence type="ECO:0000256" key="2">
    <source>
        <dbReference type="ARBA" id="ARBA00023125"/>
    </source>
</evidence>
<keyword evidence="7" id="KW-1185">Reference proteome</keyword>
<dbReference type="OrthoDB" id="236568at2"/>
<dbReference type="RefSeq" id="WP_136550077.1">
    <property type="nucleotide sequence ID" value="NZ_CP031093.1"/>
</dbReference>
<evidence type="ECO:0000313" key="6">
    <source>
        <dbReference type="EMBL" id="QCF27366.1"/>
    </source>
</evidence>
<dbReference type="SUPFAM" id="SSF52172">
    <property type="entry name" value="CheY-like"/>
    <property type="match status" value="1"/>
</dbReference>
<dbReference type="Pfam" id="PF00072">
    <property type="entry name" value="Response_reg"/>
    <property type="match status" value="1"/>
</dbReference>
<dbReference type="PROSITE" id="PS50110">
    <property type="entry name" value="RESPONSE_REGULATORY"/>
    <property type="match status" value="1"/>
</dbReference>
<dbReference type="GO" id="GO:0032993">
    <property type="term" value="C:protein-DNA complex"/>
    <property type="evidence" value="ECO:0007669"/>
    <property type="project" value="TreeGrafter"/>
</dbReference>
<dbReference type="EMBL" id="CP031093">
    <property type="protein sequence ID" value="QCF27366.1"/>
    <property type="molecule type" value="Genomic_DNA"/>
</dbReference>